<proteinExistence type="predicted"/>
<reference evidence="1" key="1">
    <citation type="journal article" date="2020" name="mSystems">
        <title>Genome- and Community-Level Interaction Insights into Carbon Utilization and Element Cycling Functions of Hydrothermarchaeota in Hydrothermal Sediment.</title>
        <authorList>
            <person name="Zhou Z."/>
            <person name="Liu Y."/>
            <person name="Xu W."/>
            <person name="Pan J."/>
            <person name="Luo Z.H."/>
            <person name="Li M."/>
        </authorList>
    </citation>
    <scope>NUCLEOTIDE SEQUENCE [LARGE SCALE GENOMIC DNA]</scope>
    <source>
        <strain evidence="1">SpSt-732</strain>
    </source>
</reference>
<accession>A0A7C4FDN5</accession>
<organism evidence="1">
    <name type="scientific">Ignisphaera aggregans</name>
    <dbReference type="NCBI Taxonomy" id="334771"/>
    <lineage>
        <taxon>Archaea</taxon>
        <taxon>Thermoproteota</taxon>
        <taxon>Thermoprotei</taxon>
        <taxon>Desulfurococcales</taxon>
        <taxon>Desulfurococcaceae</taxon>
        <taxon>Ignisphaera</taxon>
    </lineage>
</organism>
<protein>
    <submittedName>
        <fullName evidence="1">Uncharacterized protein</fullName>
    </submittedName>
</protein>
<gene>
    <name evidence="1" type="ORF">ENV14_01610</name>
</gene>
<name>A0A7C4FDN5_9CREN</name>
<dbReference type="AlphaFoldDB" id="A0A7C4FDN5"/>
<evidence type="ECO:0000313" key="1">
    <source>
        <dbReference type="EMBL" id="HGI87085.1"/>
    </source>
</evidence>
<dbReference type="EMBL" id="DTFF01000013">
    <property type="protein sequence ID" value="HGI87085.1"/>
    <property type="molecule type" value="Genomic_DNA"/>
</dbReference>
<sequence length="260" mass="28670">MRISEECIVVDSRIATEISVEKFVKQLFSTAHSTAVYIAVEPIIIPTRINGKLRSFAIGPGSAIICNSESAEQFLTATYRVAEPCWGDAMMLIPYTSTTTPCSRVRQMGFEVDFDEAVGVPHICITRGNWDELRLIIGGGMAEVERYSREVIGALQISVKNTLFFTLAKGLLADLSYENITARFLDIEFDYNSLAYLEDLAKIDGGTVIYGFGKGIITTFTDLDRVTSTMYSLALLIAHLVDVSSAKAVVYKTKVYIKNG</sequence>
<comment type="caution">
    <text evidence="1">The sequence shown here is derived from an EMBL/GenBank/DDBJ whole genome shotgun (WGS) entry which is preliminary data.</text>
</comment>